<dbReference type="RefSeq" id="XP_005786107.1">
    <property type="nucleotide sequence ID" value="XM_005786050.1"/>
</dbReference>
<keyword evidence="2" id="KW-1185">Reference proteome</keyword>
<dbReference type="Proteomes" id="UP000013827">
    <property type="component" value="Unassembled WGS sequence"/>
</dbReference>
<accession>A0A0D3KD43</accession>
<organism evidence="1 2">
    <name type="scientific">Emiliania huxleyi (strain CCMP1516)</name>
    <dbReference type="NCBI Taxonomy" id="280463"/>
    <lineage>
        <taxon>Eukaryota</taxon>
        <taxon>Haptista</taxon>
        <taxon>Haptophyta</taxon>
        <taxon>Prymnesiophyceae</taxon>
        <taxon>Isochrysidales</taxon>
        <taxon>Noelaerhabdaceae</taxon>
        <taxon>Emiliania</taxon>
    </lineage>
</organism>
<sequence length="135" mass="13817">MNGGAILAPTPHLAPTAEFPRSGLRLLTAELMAAQEASAHIVAAVRAAAAAQSQIESQVGDVDTSTLNSTTDAFVSSLQAAHTKLRGEIAKRSEDRPRSAAVGSSRDELQLVALRAELMQAHVGAALAAYASGGT</sequence>
<evidence type="ECO:0008006" key="3">
    <source>
        <dbReference type="Google" id="ProtNLM"/>
    </source>
</evidence>
<dbReference type="KEGG" id="ehx:EMIHUDRAFT_229412"/>
<reference evidence="2" key="1">
    <citation type="journal article" date="2013" name="Nature">
        <title>Pan genome of the phytoplankton Emiliania underpins its global distribution.</title>
        <authorList>
            <person name="Read B.A."/>
            <person name="Kegel J."/>
            <person name="Klute M.J."/>
            <person name="Kuo A."/>
            <person name="Lefebvre S.C."/>
            <person name="Maumus F."/>
            <person name="Mayer C."/>
            <person name="Miller J."/>
            <person name="Monier A."/>
            <person name="Salamov A."/>
            <person name="Young J."/>
            <person name="Aguilar M."/>
            <person name="Claverie J.M."/>
            <person name="Frickenhaus S."/>
            <person name="Gonzalez K."/>
            <person name="Herman E.K."/>
            <person name="Lin Y.C."/>
            <person name="Napier J."/>
            <person name="Ogata H."/>
            <person name="Sarno A.F."/>
            <person name="Shmutz J."/>
            <person name="Schroeder D."/>
            <person name="de Vargas C."/>
            <person name="Verret F."/>
            <person name="von Dassow P."/>
            <person name="Valentin K."/>
            <person name="Van de Peer Y."/>
            <person name="Wheeler G."/>
            <person name="Dacks J.B."/>
            <person name="Delwiche C.F."/>
            <person name="Dyhrman S.T."/>
            <person name="Glockner G."/>
            <person name="John U."/>
            <person name="Richards T."/>
            <person name="Worden A.Z."/>
            <person name="Zhang X."/>
            <person name="Grigoriev I.V."/>
            <person name="Allen A.E."/>
            <person name="Bidle K."/>
            <person name="Borodovsky M."/>
            <person name="Bowler C."/>
            <person name="Brownlee C."/>
            <person name="Cock J.M."/>
            <person name="Elias M."/>
            <person name="Gladyshev V.N."/>
            <person name="Groth M."/>
            <person name="Guda C."/>
            <person name="Hadaegh A."/>
            <person name="Iglesias-Rodriguez M.D."/>
            <person name="Jenkins J."/>
            <person name="Jones B.M."/>
            <person name="Lawson T."/>
            <person name="Leese F."/>
            <person name="Lindquist E."/>
            <person name="Lobanov A."/>
            <person name="Lomsadze A."/>
            <person name="Malik S.B."/>
            <person name="Marsh M.E."/>
            <person name="Mackinder L."/>
            <person name="Mock T."/>
            <person name="Mueller-Roeber B."/>
            <person name="Pagarete A."/>
            <person name="Parker M."/>
            <person name="Probert I."/>
            <person name="Quesneville H."/>
            <person name="Raines C."/>
            <person name="Rensing S.A."/>
            <person name="Riano-Pachon D.M."/>
            <person name="Richier S."/>
            <person name="Rokitta S."/>
            <person name="Shiraiwa Y."/>
            <person name="Soanes D.M."/>
            <person name="van der Giezen M."/>
            <person name="Wahlund T.M."/>
            <person name="Williams B."/>
            <person name="Wilson W."/>
            <person name="Wolfe G."/>
            <person name="Wurch L.L."/>
        </authorList>
    </citation>
    <scope>NUCLEOTIDE SEQUENCE</scope>
</reference>
<protein>
    <recommendedName>
        <fullName evidence="3">Mediator complex subunit 11</fullName>
    </recommendedName>
</protein>
<evidence type="ECO:0000313" key="1">
    <source>
        <dbReference type="EnsemblProtists" id="EOD33678"/>
    </source>
</evidence>
<dbReference type="EnsemblProtists" id="EOD33678">
    <property type="protein sequence ID" value="EOD33678"/>
    <property type="gene ID" value="EMIHUDRAFT_229412"/>
</dbReference>
<dbReference type="HOGENOM" id="CLU_156210_0_0_1"/>
<dbReference type="AlphaFoldDB" id="A0A0D3KD43"/>
<reference evidence="1" key="2">
    <citation type="submission" date="2024-10" db="UniProtKB">
        <authorList>
            <consortium name="EnsemblProtists"/>
        </authorList>
    </citation>
    <scope>IDENTIFICATION</scope>
</reference>
<evidence type="ECO:0000313" key="2">
    <source>
        <dbReference type="Proteomes" id="UP000013827"/>
    </source>
</evidence>
<name>A0A0D3KD43_EMIH1</name>
<dbReference type="GeneID" id="17278949"/>
<proteinExistence type="predicted"/>
<dbReference type="PaxDb" id="2903-EOD33678"/>